<reference evidence="8" key="1">
    <citation type="submission" date="2023-07" db="EMBL/GenBank/DDBJ databases">
        <title>Sorghum-associated microbial communities from plants grown in Nebraska, USA.</title>
        <authorList>
            <person name="Schachtman D."/>
        </authorList>
    </citation>
    <scope>NUCLEOTIDE SEQUENCE</scope>
    <source>
        <strain evidence="8">DS3754</strain>
    </source>
</reference>
<feature type="region of interest" description="Disordered" evidence="4">
    <location>
        <begin position="585"/>
        <end position="605"/>
    </location>
</feature>
<feature type="domain" description="Putative type VI secretion system Rhs element associated Vgr" evidence="7">
    <location>
        <begin position="489"/>
        <end position="593"/>
    </location>
</feature>
<feature type="compositionally biased region" description="Polar residues" evidence="4">
    <location>
        <begin position="252"/>
        <end position="262"/>
    </location>
</feature>
<dbReference type="InterPro" id="IPR037026">
    <property type="entry name" value="Vgr_OB-fold_dom_sf"/>
</dbReference>
<dbReference type="Pfam" id="PF05954">
    <property type="entry name" value="Phage_GPD"/>
    <property type="match status" value="1"/>
</dbReference>
<dbReference type="InterPro" id="IPR006531">
    <property type="entry name" value="Gp5/Vgr_OB"/>
</dbReference>
<evidence type="ECO:0000259" key="5">
    <source>
        <dbReference type="Pfam" id="PF04717"/>
    </source>
</evidence>
<dbReference type="PANTHER" id="PTHR32305">
    <property type="match status" value="1"/>
</dbReference>
<comment type="similarity">
    <text evidence="2">Belongs to the VgrG protein family.</text>
</comment>
<evidence type="ECO:0000259" key="6">
    <source>
        <dbReference type="Pfam" id="PF10106"/>
    </source>
</evidence>
<dbReference type="InterPro" id="IPR017847">
    <property type="entry name" value="T6SS_RhsGE_Vgr_subset"/>
</dbReference>
<dbReference type="SUPFAM" id="SSF69279">
    <property type="entry name" value="Phage tail proteins"/>
    <property type="match status" value="2"/>
</dbReference>
<dbReference type="SUPFAM" id="SSF69255">
    <property type="entry name" value="gp5 N-terminal domain-like"/>
    <property type="match status" value="1"/>
</dbReference>
<dbReference type="Gene3D" id="2.30.110.50">
    <property type="match status" value="1"/>
</dbReference>
<dbReference type="Pfam" id="PF04717">
    <property type="entry name" value="Phage_base_V"/>
    <property type="match status" value="1"/>
</dbReference>
<dbReference type="InterPro" id="IPR050708">
    <property type="entry name" value="T6SS_VgrG/RHS"/>
</dbReference>
<evidence type="ECO:0000313" key="9">
    <source>
        <dbReference type="Proteomes" id="UP001242045"/>
    </source>
</evidence>
<organism evidence="8 9">
    <name type="scientific">Variovorax boronicumulans</name>
    <dbReference type="NCBI Taxonomy" id="436515"/>
    <lineage>
        <taxon>Bacteria</taxon>
        <taxon>Pseudomonadati</taxon>
        <taxon>Pseudomonadota</taxon>
        <taxon>Betaproteobacteria</taxon>
        <taxon>Burkholderiales</taxon>
        <taxon>Comamonadaceae</taxon>
        <taxon>Variovorax</taxon>
    </lineage>
</organism>
<dbReference type="NCBIfam" id="TIGR03361">
    <property type="entry name" value="VI_Rhs_Vgr"/>
    <property type="match status" value="1"/>
</dbReference>
<feature type="compositionally biased region" description="Polar residues" evidence="4">
    <location>
        <begin position="362"/>
        <end position="378"/>
    </location>
</feature>
<evidence type="ECO:0000256" key="2">
    <source>
        <dbReference type="ARBA" id="ARBA00005558"/>
    </source>
</evidence>
<feature type="domain" description="DUF2345" evidence="6">
    <location>
        <begin position="627"/>
        <end position="771"/>
    </location>
</feature>
<dbReference type="SUPFAM" id="SSF69349">
    <property type="entry name" value="Phage fibre proteins"/>
    <property type="match status" value="1"/>
</dbReference>
<dbReference type="InterPro" id="IPR018769">
    <property type="entry name" value="VgrG2_DUF2345"/>
</dbReference>
<evidence type="ECO:0000313" key="8">
    <source>
        <dbReference type="EMBL" id="MDP9895474.1"/>
    </source>
</evidence>
<dbReference type="InterPro" id="IPR028244">
    <property type="entry name" value="T6SS_Rhs_Vgr_dom"/>
</dbReference>
<dbReference type="Proteomes" id="UP001242045">
    <property type="component" value="Unassembled WGS sequence"/>
</dbReference>
<dbReference type="Gene3D" id="4.10.220.110">
    <property type="match status" value="1"/>
</dbReference>
<dbReference type="RefSeq" id="WP_307686142.1">
    <property type="nucleotide sequence ID" value="NZ_JAUSRD010000012.1"/>
</dbReference>
<dbReference type="NCBIfam" id="TIGR01646">
    <property type="entry name" value="vgr_GE"/>
    <property type="match status" value="1"/>
</dbReference>
<evidence type="ECO:0000256" key="1">
    <source>
        <dbReference type="ARBA" id="ARBA00004613"/>
    </source>
</evidence>
<dbReference type="Pfam" id="PF13296">
    <property type="entry name" value="T6SS_Vgr"/>
    <property type="match status" value="1"/>
</dbReference>
<feature type="region of interest" description="Disordered" evidence="4">
    <location>
        <begin position="362"/>
        <end position="383"/>
    </location>
</feature>
<dbReference type="Gene3D" id="3.55.50.10">
    <property type="entry name" value="Baseplate protein-like domains"/>
    <property type="match status" value="1"/>
</dbReference>
<accession>A0AAW8D5F7</accession>
<feature type="region of interest" description="Disordered" evidence="4">
    <location>
        <begin position="252"/>
        <end position="278"/>
    </location>
</feature>
<name>A0AAW8D5F7_9BURK</name>
<comment type="caution">
    <text evidence="8">The sequence shown here is derived from an EMBL/GenBank/DDBJ whole genome shotgun (WGS) entry which is preliminary data.</text>
</comment>
<dbReference type="Pfam" id="PF10106">
    <property type="entry name" value="DUF2345"/>
    <property type="match status" value="1"/>
</dbReference>
<gene>
    <name evidence="8" type="ORF">J2W31_004599</name>
</gene>
<dbReference type="Gene3D" id="2.40.50.230">
    <property type="entry name" value="Gp5 N-terminal domain"/>
    <property type="match status" value="1"/>
</dbReference>
<dbReference type="AlphaFoldDB" id="A0AAW8D5F7"/>
<evidence type="ECO:0000256" key="3">
    <source>
        <dbReference type="ARBA" id="ARBA00022525"/>
    </source>
</evidence>
<proteinExistence type="inferred from homology"/>
<dbReference type="InterPro" id="IPR006533">
    <property type="entry name" value="T6SS_Vgr_RhsGE"/>
</dbReference>
<comment type="subcellular location">
    <subcellularLocation>
        <location evidence="1">Secreted</location>
    </subcellularLocation>
</comment>
<feature type="domain" description="Gp5/Type VI secretion system Vgr protein OB-fold" evidence="5">
    <location>
        <begin position="390"/>
        <end position="457"/>
    </location>
</feature>
<sequence>MPSLLGSPALVFKSLDGSEALGELFEYTVRLQTPDSPMLTEYVTANVPVKQLVGKELGICIELDGKGFAVRMGAGTREINGLVTNARFVQHENRRGIYEITLRPWLVLATRTSDYRIFQNKTPLEIIEEVLADYNFLTEKRVTHRYPQRVFQVQYGETDFEFITRLMQEFGIYYFFEHKEGAHRLVLVDDLGAHKKFESEAYQVISYHPPGHKIDEEYCNDFCSIESLESGQWVTDDFDFTKPRARLQQTSRMPRNTGNSTREIYKWPGDYSDPDEGRDLARTRMEATGAPGSRGRGSGNLRAVVTGCTFSLVNYPQDAANQEYLVIASTLRLHESGHASGQEAYVCHTDFEVQPANKIFRSPQTQSKPRTTGPQTAIVTGPGGQEIWTDEYGRIKVSFHWNRYCTKDENSSCWIRVASPWAGSQFGGMQVPRIGQEVIVDFENGDPDRPVVTGRVYNRLNMPPRQLPGQKNLSGFRSRELSADGSGLGARGNHLELDDHPGKIQAQLKSDHLSSSLSLGHIGRIEDTAGRKDDRGQGVELRTDGHGAIRAAKGLLVTTEARPNAQAHITDLGETIARLTAARDLHERQSQTAQKAQAHESGDQDVVTQALKEQNDAIKGKPGDRHADTFPELGEPHLVLASSAGIHSTAGTATHIASITHNALSSGGHTSISAGKGFLVSVKEAVRLFAYKAIRLTAATAGIDIVALQDSIKLMAKLDIKLEANRISITAKEEILINGGSSYTRWNASGIEHGTSGAWREQAASHSLIGPMNMEKLLRMEGVSHDDKYSVRFAPLGGDEVFKQVAMAGLPYKILDERQAIKAEGVIPENGRLPRITFETPDEATLIVGEETWSWSLAPTLREVHGYTDAPEPEIEGSDGEAVDDDTLSIGNSKYAQAAAWPGSNHFLSESAVENHLRGLI</sequence>
<dbReference type="GO" id="GO:0005576">
    <property type="term" value="C:extracellular region"/>
    <property type="evidence" value="ECO:0007669"/>
    <property type="project" value="UniProtKB-SubCell"/>
</dbReference>
<evidence type="ECO:0000256" key="4">
    <source>
        <dbReference type="SAM" id="MobiDB-lite"/>
    </source>
</evidence>
<evidence type="ECO:0000259" key="7">
    <source>
        <dbReference type="Pfam" id="PF13296"/>
    </source>
</evidence>
<dbReference type="EMBL" id="JAUSRD010000012">
    <property type="protein sequence ID" value="MDP9895474.1"/>
    <property type="molecule type" value="Genomic_DNA"/>
</dbReference>
<dbReference type="PANTHER" id="PTHR32305:SF15">
    <property type="entry name" value="PROTEIN RHSA-RELATED"/>
    <property type="match status" value="1"/>
</dbReference>
<keyword evidence="3" id="KW-0964">Secreted</keyword>
<protein>
    <submittedName>
        <fullName evidence="8">Type VI secretion system secreted protein VgrG</fullName>
    </submittedName>
</protein>